<dbReference type="Proteomes" id="UP000178606">
    <property type="component" value="Unassembled WGS sequence"/>
</dbReference>
<dbReference type="InterPro" id="IPR003331">
    <property type="entry name" value="UDP_GlcNAc_Epimerase_2_dom"/>
</dbReference>
<organism evidence="3 4">
    <name type="scientific">Handelsmanbacteria sp. (strain RIFCSPLOWO2_12_FULL_64_10)</name>
    <dbReference type="NCBI Taxonomy" id="1817868"/>
    <lineage>
        <taxon>Bacteria</taxon>
        <taxon>Candidatus Handelsmaniibacteriota</taxon>
    </lineage>
</organism>
<dbReference type="EMBL" id="MFKF01000113">
    <property type="protein sequence ID" value="OGG54067.1"/>
    <property type="molecule type" value="Genomic_DNA"/>
</dbReference>
<sequence>MRSITLVAGARPNFPKIAPILRALRRHPDAFSPCLVHTDQHYDWQMSAVFFRDLGLPEPDRHLGVGSGSQAVQTAKVLTAFEEALLERRSDLVLVVGDATSTLACALCAAKLNIPVAHVEAGLRSRDRAMPEEINRIVTDAISDLLFTTSAEADANLLREGFPPDKVHRVGNVMIDSLFHALETANRSPILSTLGVQPKGYALVTFHRVSNVDHPETLRGILSALRDIQRRIPLVFPIHPRTRKNLTAFGLQDQVSAMSNAILTEPVGYFDAIKLQKEARLVITDSGGLQEETTALGVPCLTVRENTERPETISVGTNTLVGTSPEKIVRETTRILEGSYKKGRIPDLWDGRAAERIVEILKNR</sequence>
<comment type="caution">
    <text evidence="3">The sequence shown here is derived from an EMBL/GenBank/DDBJ whole genome shotgun (WGS) entry which is preliminary data.</text>
</comment>
<protein>
    <submittedName>
        <fullName evidence="3">UDP-N-acetylglucosamine 2-epimerase</fullName>
    </submittedName>
</protein>
<keyword evidence="1" id="KW-0413">Isomerase</keyword>
<comment type="similarity">
    <text evidence="1">Belongs to the UDP-N-acetylglucosamine 2-epimerase family.</text>
</comment>
<gene>
    <name evidence="3" type="ORF">A3F84_17500</name>
</gene>
<evidence type="ECO:0000256" key="1">
    <source>
        <dbReference type="RuleBase" id="RU003513"/>
    </source>
</evidence>
<dbReference type="PANTHER" id="PTHR43174:SF1">
    <property type="entry name" value="UDP-N-ACETYLGLUCOSAMINE 2-EPIMERASE"/>
    <property type="match status" value="1"/>
</dbReference>
<dbReference type="InterPro" id="IPR029767">
    <property type="entry name" value="WecB-like"/>
</dbReference>
<evidence type="ECO:0000313" key="3">
    <source>
        <dbReference type="EMBL" id="OGG54067.1"/>
    </source>
</evidence>
<dbReference type="GO" id="GO:0016853">
    <property type="term" value="F:isomerase activity"/>
    <property type="evidence" value="ECO:0007669"/>
    <property type="project" value="UniProtKB-KW"/>
</dbReference>
<feature type="domain" description="UDP-N-acetylglucosamine 2-epimerase" evidence="2">
    <location>
        <begin position="23"/>
        <end position="362"/>
    </location>
</feature>
<dbReference type="AlphaFoldDB" id="A0A1F6CY75"/>
<dbReference type="CDD" id="cd03786">
    <property type="entry name" value="GTB_UDP-GlcNAc_2-Epimerase"/>
    <property type="match status" value="1"/>
</dbReference>
<reference evidence="3 4" key="1">
    <citation type="journal article" date="2016" name="Nat. Commun.">
        <title>Thousands of microbial genomes shed light on interconnected biogeochemical processes in an aquifer system.</title>
        <authorList>
            <person name="Anantharaman K."/>
            <person name="Brown C.T."/>
            <person name="Hug L.A."/>
            <person name="Sharon I."/>
            <person name="Castelle C.J."/>
            <person name="Probst A.J."/>
            <person name="Thomas B.C."/>
            <person name="Singh A."/>
            <person name="Wilkins M.J."/>
            <person name="Karaoz U."/>
            <person name="Brodie E.L."/>
            <person name="Williams K.H."/>
            <person name="Hubbard S.S."/>
            <person name="Banfield J.F."/>
        </authorList>
    </citation>
    <scope>NUCLEOTIDE SEQUENCE [LARGE SCALE GENOMIC DNA]</scope>
    <source>
        <strain evidence="4">RIFCSPLOWO2_12_FULL_64_10</strain>
    </source>
</reference>
<evidence type="ECO:0000313" key="4">
    <source>
        <dbReference type="Proteomes" id="UP000178606"/>
    </source>
</evidence>
<accession>A0A1F6CY75</accession>
<name>A0A1F6CY75_HANXR</name>
<evidence type="ECO:0000259" key="2">
    <source>
        <dbReference type="Pfam" id="PF02350"/>
    </source>
</evidence>
<dbReference type="NCBIfam" id="TIGR00236">
    <property type="entry name" value="wecB"/>
    <property type="match status" value="1"/>
</dbReference>
<dbReference type="Gene3D" id="3.40.50.2000">
    <property type="entry name" value="Glycogen Phosphorylase B"/>
    <property type="match status" value="2"/>
</dbReference>
<dbReference type="SUPFAM" id="SSF53756">
    <property type="entry name" value="UDP-Glycosyltransferase/glycogen phosphorylase"/>
    <property type="match status" value="1"/>
</dbReference>
<proteinExistence type="inferred from homology"/>
<dbReference type="Pfam" id="PF02350">
    <property type="entry name" value="Epimerase_2"/>
    <property type="match status" value="1"/>
</dbReference>
<dbReference type="PANTHER" id="PTHR43174">
    <property type="entry name" value="UDP-N-ACETYLGLUCOSAMINE 2-EPIMERASE"/>
    <property type="match status" value="1"/>
</dbReference>